<protein>
    <submittedName>
        <fullName evidence="1">Uncharacterized protein</fullName>
    </submittedName>
</protein>
<accession>A0AAD9ZD32</accession>
<proteinExistence type="predicted"/>
<name>A0AAD9ZD32_9LECA</name>
<evidence type="ECO:0000313" key="2">
    <source>
        <dbReference type="Proteomes" id="UP001276659"/>
    </source>
</evidence>
<dbReference type="EMBL" id="JASNWA010000004">
    <property type="protein sequence ID" value="KAK3176313.1"/>
    <property type="molecule type" value="Genomic_DNA"/>
</dbReference>
<keyword evidence="2" id="KW-1185">Reference proteome</keyword>
<dbReference type="AlphaFoldDB" id="A0AAD9ZD32"/>
<evidence type="ECO:0000313" key="1">
    <source>
        <dbReference type="EMBL" id="KAK3176313.1"/>
    </source>
</evidence>
<organism evidence="1 2">
    <name type="scientific">Lepraria neglecta</name>
    <dbReference type="NCBI Taxonomy" id="209136"/>
    <lineage>
        <taxon>Eukaryota</taxon>
        <taxon>Fungi</taxon>
        <taxon>Dikarya</taxon>
        <taxon>Ascomycota</taxon>
        <taxon>Pezizomycotina</taxon>
        <taxon>Lecanoromycetes</taxon>
        <taxon>OSLEUM clade</taxon>
        <taxon>Lecanoromycetidae</taxon>
        <taxon>Lecanorales</taxon>
        <taxon>Lecanorineae</taxon>
        <taxon>Stereocaulaceae</taxon>
        <taxon>Lepraria</taxon>
    </lineage>
</organism>
<dbReference type="PANTHER" id="PTHR24148:SF64">
    <property type="entry name" value="HETEROKARYON INCOMPATIBILITY DOMAIN-CONTAINING PROTEIN"/>
    <property type="match status" value="1"/>
</dbReference>
<sequence>MVDIYSMADRIIIWPGPEQHNSTKALSLLHELSSEIEMDWAQDVMKPAPGRNPSRDAPENELDFKSKYRLHYIFTITNFYIYTDPRDRIYALMGLLASGRQGNVFKLDYSKRTAQLYQEAFMYMVRQVESLNVIERCMLSLKNPSGPTWVPNLNAAHPIGDFALSHASGDAAPEMRLIQGHEL</sequence>
<dbReference type="PANTHER" id="PTHR24148">
    <property type="entry name" value="ANKYRIN REPEAT DOMAIN-CONTAINING PROTEIN 39 HOMOLOG-RELATED"/>
    <property type="match status" value="1"/>
</dbReference>
<gene>
    <name evidence="1" type="ORF">OEA41_007636</name>
</gene>
<dbReference type="InterPro" id="IPR052895">
    <property type="entry name" value="HetReg/Transcr_Mod"/>
</dbReference>
<dbReference type="Proteomes" id="UP001276659">
    <property type="component" value="Unassembled WGS sequence"/>
</dbReference>
<reference evidence="1" key="1">
    <citation type="submission" date="2022-11" db="EMBL/GenBank/DDBJ databases">
        <title>Chromosomal genome sequence assembly and mating type (MAT) locus characterization of the leprose asexual lichenized fungus Lepraria neglecta (Nyl.) Erichsen.</title>
        <authorList>
            <person name="Allen J.L."/>
            <person name="Pfeffer B."/>
        </authorList>
    </citation>
    <scope>NUCLEOTIDE SEQUENCE</scope>
    <source>
        <strain evidence="1">Allen 5258</strain>
    </source>
</reference>
<comment type="caution">
    <text evidence="1">The sequence shown here is derived from an EMBL/GenBank/DDBJ whole genome shotgun (WGS) entry which is preliminary data.</text>
</comment>